<organism evidence="2 3">
    <name type="scientific">Pseudokineococcus lusitanus</name>
    <dbReference type="NCBI Taxonomy" id="763993"/>
    <lineage>
        <taxon>Bacteria</taxon>
        <taxon>Bacillati</taxon>
        <taxon>Actinomycetota</taxon>
        <taxon>Actinomycetes</taxon>
        <taxon>Kineosporiales</taxon>
        <taxon>Kineosporiaceae</taxon>
        <taxon>Pseudokineococcus</taxon>
    </lineage>
</organism>
<dbReference type="Proteomes" id="UP000276232">
    <property type="component" value="Unassembled WGS sequence"/>
</dbReference>
<dbReference type="EMBL" id="RJKN01000001">
    <property type="protein sequence ID" value="ROP45457.1"/>
    <property type="molecule type" value="Genomic_DNA"/>
</dbReference>
<evidence type="ECO:0000313" key="2">
    <source>
        <dbReference type="EMBL" id="ROP45457.1"/>
    </source>
</evidence>
<gene>
    <name evidence="2" type="ORF">EDC03_0059</name>
</gene>
<protein>
    <submittedName>
        <fullName evidence="2">Putative ArsR family transcriptional regulator</fullName>
    </submittedName>
</protein>
<dbReference type="InterPro" id="IPR011991">
    <property type="entry name" value="ArsR-like_HTH"/>
</dbReference>
<feature type="region of interest" description="Disordered" evidence="1">
    <location>
        <begin position="1"/>
        <end position="21"/>
    </location>
</feature>
<feature type="region of interest" description="Disordered" evidence="1">
    <location>
        <begin position="70"/>
        <end position="102"/>
    </location>
</feature>
<feature type="compositionally biased region" description="Low complexity" evidence="1">
    <location>
        <begin position="239"/>
        <end position="256"/>
    </location>
</feature>
<dbReference type="SUPFAM" id="SSF46785">
    <property type="entry name" value="Winged helix' DNA-binding domain"/>
    <property type="match status" value="1"/>
</dbReference>
<dbReference type="InParanoid" id="A0A3N1HSJ3"/>
<dbReference type="RefSeq" id="WP_123378236.1">
    <property type="nucleotide sequence ID" value="NZ_RJKN01000001.1"/>
</dbReference>
<dbReference type="CDD" id="cd00090">
    <property type="entry name" value="HTH_ARSR"/>
    <property type="match status" value="1"/>
</dbReference>
<feature type="region of interest" description="Disordered" evidence="1">
    <location>
        <begin position="239"/>
        <end position="272"/>
    </location>
</feature>
<dbReference type="AlphaFoldDB" id="A0A3N1HSJ3"/>
<feature type="compositionally biased region" description="Low complexity" evidence="1">
    <location>
        <begin position="74"/>
        <end position="92"/>
    </location>
</feature>
<name>A0A3N1HSJ3_9ACTN</name>
<dbReference type="Pfam" id="PF13412">
    <property type="entry name" value="HTH_24"/>
    <property type="match status" value="1"/>
</dbReference>
<accession>A0A3N1HSJ3</accession>
<sequence>MKPAGSTRATAPSPGRADGAVPTRERVLAVVVEHGPVTVGRVAEVLGLTPAGVRRHLEAMALEGLVADRRDRGAAPGAPGRPGRPARAWTATPPAPAAAPGTGDGHGALAVDLLDHLAETDGPEGVRAYARRRAQQLRERYAPAVAAAGPTVRERAEALAGALRADGYAGSTRPVDTGTGVAAVQLCQGRCPLHAAATAHPELCSAEAEAFSDLLGVGTHRLATIGGGAHACTTHVPLAAPAPRPAARGARVPTRPGTQTRTTSSSPEGHRR</sequence>
<keyword evidence="3" id="KW-1185">Reference proteome</keyword>
<feature type="compositionally biased region" description="Polar residues" evidence="1">
    <location>
        <begin position="257"/>
        <end position="272"/>
    </location>
</feature>
<evidence type="ECO:0000256" key="1">
    <source>
        <dbReference type="SAM" id="MobiDB-lite"/>
    </source>
</evidence>
<dbReference type="OrthoDB" id="3375207at2"/>
<proteinExistence type="predicted"/>
<dbReference type="Gene3D" id="1.10.10.10">
    <property type="entry name" value="Winged helix-like DNA-binding domain superfamily/Winged helix DNA-binding domain"/>
    <property type="match status" value="1"/>
</dbReference>
<evidence type="ECO:0000313" key="3">
    <source>
        <dbReference type="Proteomes" id="UP000276232"/>
    </source>
</evidence>
<dbReference type="InterPro" id="IPR036390">
    <property type="entry name" value="WH_DNA-bd_sf"/>
</dbReference>
<dbReference type="InterPro" id="IPR036388">
    <property type="entry name" value="WH-like_DNA-bd_sf"/>
</dbReference>
<comment type="caution">
    <text evidence="2">The sequence shown here is derived from an EMBL/GenBank/DDBJ whole genome shotgun (WGS) entry which is preliminary data.</text>
</comment>
<reference evidence="2 3" key="1">
    <citation type="journal article" date="2015" name="Stand. Genomic Sci.">
        <title>Genomic Encyclopedia of Bacterial and Archaeal Type Strains, Phase III: the genomes of soil and plant-associated and newly described type strains.</title>
        <authorList>
            <person name="Whitman W.B."/>
            <person name="Woyke T."/>
            <person name="Klenk H.P."/>
            <person name="Zhou Y."/>
            <person name="Lilburn T.G."/>
            <person name="Beck B.J."/>
            <person name="De Vos P."/>
            <person name="Vandamme P."/>
            <person name="Eisen J.A."/>
            <person name="Garrity G."/>
            <person name="Hugenholtz P."/>
            <person name="Kyrpides N.C."/>
        </authorList>
    </citation>
    <scope>NUCLEOTIDE SEQUENCE [LARGE SCALE GENOMIC DNA]</scope>
    <source>
        <strain evidence="2 3">CECT 7306</strain>
    </source>
</reference>